<dbReference type="CDD" id="cd02856">
    <property type="entry name" value="E_set_GDE_Isoamylase_N"/>
    <property type="match status" value="1"/>
</dbReference>
<dbReference type="GO" id="GO:0004135">
    <property type="term" value="F:amylo-alpha-1,6-glucosidase activity"/>
    <property type="evidence" value="ECO:0007669"/>
    <property type="project" value="InterPro"/>
</dbReference>
<keyword evidence="4" id="KW-0326">Glycosidase</keyword>
<dbReference type="Gene3D" id="2.60.40.10">
    <property type="entry name" value="Immunoglobulins"/>
    <property type="match status" value="1"/>
</dbReference>
<comment type="similarity">
    <text evidence="1">Belongs to the glycosyl hydrolase 13 family.</text>
</comment>
<dbReference type="NCBIfam" id="TIGR02100">
    <property type="entry name" value="glgX_debranch"/>
    <property type="match status" value="1"/>
</dbReference>
<evidence type="ECO:0000259" key="6">
    <source>
        <dbReference type="SMART" id="SM00642"/>
    </source>
</evidence>
<dbReference type="InterPro" id="IPR014756">
    <property type="entry name" value="Ig_E-set"/>
</dbReference>
<reference evidence="7 8" key="1">
    <citation type="submission" date="2019-09" db="EMBL/GenBank/DDBJ databases">
        <title>Ecophysiology of the spiral-shaped methanotroph Methylospira mobilis as revealed by the complete genome sequence.</title>
        <authorList>
            <person name="Oshkin I.Y."/>
            <person name="Dedysh S.N."/>
            <person name="Miroshnikov K."/>
            <person name="Danilova O.V."/>
            <person name="Hakobyan A."/>
            <person name="Liesack W."/>
        </authorList>
    </citation>
    <scope>NUCLEOTIDE SEQUENCE [LARGE SCALE GENOMIC DNA]</scope>
    <source>
        <strain evidence="7 8">Shm1</strain>
    </source>
</reference>
<evidence type="ECO:0000313" key="7">
    <source>
        <dbReference type="EMBL" id="QFY43585.1"/>
    </source>
</evidence>
<proteinExistence type="inferred from homology"/>
<evidence type="ECO:0000313" key="8">
    <source>
        <dbReference type="Proteomes" id="UP000325755"/>
    </source>
</evidence>
<dbReference type="PANTHER" id="PTHR43002">
    <property type="entry name" value="GLYCOGEN DEBRANCHING ENZYME"/>
    <property type="match status" value="1"/>
</dbReference>
<dbReference type="InterPro" id="IPR013780">
    <property type="entry name" value="Glyco_hydro_b"/>
</dbReference>
<keyword evidence="3" id="KW-0809">Transit peptide</keyword>
<dbReference type="GO" id="GO:0005980">
    <property type="term" value="P:glycogen catabolic process"/>
    <property type="evidence" value="ECO:0007669"/>
    <property type="project" value="InterPro"/>
</dbReference>
<keyword evidence="8" id="KW-1185">Reference proteome</keyword>
<feature type="domain" description="Glycosyl hydrolase family 13 catalytic" evidence="6">
    <location>
        <begin position="157"/>
        <end position="569"/>
    </location>
</feature>
<dbReference type="InterPro" id="IPR006047">
    <property type="entry name" value="GH13_cat_dom"/>
</dbReference>
<evidence type="ECO:0000256" key="3">
    <source>
        <dbReference type="ARBA" id="ARBA00022946"/>
    </source>
</evidence>
<dbReference type="AlphaFoldDB" id="A0A5Q0BI75"/>
<evidence type="ECO:0000256" key="5">
    <source>
        <dbReference type="SAM" id="MobiDB-lite"/>
    </source>
</evidence>
<dbReference type="RefSeq" id="WP_153249568.1">
    <property type="nucleotide sequence ID" value="NZ_CP044205.1"/>
</dbReference>
<feature type="region of interest" description="Disordered" evidence="5">
    <location>
        <begin position="467"/>
        <end position="489"/>
    </location>
</feature>
<dbReference type="InterPro" id="IPR011837">
    <property type="entry name" value="Glycogen_debranch_GlgX"/>
</dbReference>
<sequence>MNTIIQYASGAPLPHGVQHHGIRHVDTGINLSLFSRHATSINLLLFSSIDDTLPAKIIPLDPERHRTGDIWHIHLEHVAPGTAYAFQVDGPYAPEQGHRFKPSSILLDPYARAVSRQLVSRNQSCTPVFKGIFVDEPFDWGGDRFPAIPVAELVLYEVHVRGFTQHRSSGVRQPGTFSGVIEKIPYLQELGVNAVEFLPIQAYNPDELINSNPLTGERLRNYWGYSTVGFFALHPAYGSGAYPGCEINEFKSMVKALHAAGIEVILDVVFNHTAEGGDTGPTLSFKGLDNIIYYQLEDDRQFYRNYSGCGNTFNCNHPVVRNFILDCLRYWVIEMHVDGFRFDLAPILGRDAHGHLLSNPPLLEKIAEDPILSRIKLIAEAWDAGGAYQVGSFPGKRWSDWNGAFRDDIRCYWRGDYGKAGAFASRLCGSADLYNHSEKTPDNSINFITCHDGFTLEDLVSYDHKHNLANGEDNRDGTNDNYSSNHGVEGPTEDAAIMALRLRQKKNLLATLFLSRGVPMLLGGDELGRTQQGNNNAYCQDNEISWFDWHSLSHSHAFFEFVKQLIRFRKQHPQLSLSRFYHPDEISWFNASGNMPDWQVESALGCHIHTFGHEHEPLCLLFNPCPFEVSFPLPAHTDGCQWVKAIDTGNLHNSFEVQRVAHRHAEGQEASYLPVMSHALVVLCTQTVKTAQISRAKTQSLFSRARLALPRHGQK</sequence>
<accession>A0A5Q0BI75</accession>
<dbReference type="Proteomes" id="UP000325755">
    <property type="component" value="Chromosome"/>
</dbReference>
<dbReference type="Gene3D" id="2.60.40.1180">
    <property type="entry name" value="Golgi alpha-mannosidase II"/>
    <property type="match status" value="1"/>
</dbReference>
<dbReference type="EMBL" id="CP044205">
    <property type="protein sequence ID" value="QFY43585.1"/>
    <property type="molecule type" value="Genomic_DNA"/>
</dbReference>
<dbReference type="Pfam" id="PF02922">
    <property type="entry name" value="CBM_48"/>
    <property type="match status" value="1"/>
</dbReference>
<name>A0A5Q0BI75_9GAMM</name>
<dbReference type="Gene3D" id="3.20.20.80">
    <property type="entry name" value="Glycosidases"/>
    <property type="match status" value="1"/>
</dbReference>
<dbReference type="KEGG" id="mmob:F6R98_13945"/>
<evidence type="ECO:0000256" key="2">
    <source>
        <dbReference type="ARBA" id="ARBA00022801"/>
    </source>
</evidence>
<dbReference type="OrthoDB" id="3236218at2"/>
<dbReference type="SUPFAM" id="SSF81296">
    <property type="entry name" value="E set domains"/>
    <property type="match status" value="1"/>
</dbReference>
<evidence type="ECO:0000256" key="4">
    <source>
        <dbReference type="ARBA" id="ARBA00023295"/>
    </source>
</evidence>
<dbReference type="InterPro" id="IPR004193">
    <property type="entry name" value="Glyco_hydro_13_N"/>
</dbReference>
<protein>
    <submittedName>
        <fullName evidence="7">Glycogen debranching protein GlgX</fullName>
    </submittedName>
</protein>
<evidence type="ECO:0000256" key="1">
    <source>
        <dbReference type="ARBA" id="ARBA00008061"/>
    </source>
</evidence>
<dbReference type="InterPro" id="IPR013783">
    <property type="entry name" value="Ig-like_fold"/>
</dbReference>
<organism evidence="7 8">
    <name type="scientific">Candidatus Methylospira mobilis</name>
    <dbReference type="NCBI Taxonomy" id="1808979"/>
    <lineage>
        <taxon>Bacteria</taxon>
        <taxon>Pseudomonadati</taxon>
        <taxon>Pseudomonadota</taxon>
        <taxon>Gammaproteobacteria</taxon>
        <taxon>Methylococcales</taxon>
        <taxon>Methylococcaceae</taxon>
        <taxon>Candidatus Methylospira</taxon>
    </lineage>
</organism>
<dbReference type="InterPro" id="IPR044505">
    <property type="entry name" value="GlgX_Isoamylase_N_E_set"/>
</dbReference>
<feature type="compositionally biased region" description="Basic and acidic residues" evidence="5">
    <location>
        <begin position="467"/>
        <end position="478"/>
    </location>
</feature>
<dbReference type="FunFam" id="3.20.20.80:FF:000054">
    <property type="entry name" value="Glycogen debranching enzyme"/>
    <property type="match status" value="1"/>
</dbReference>
<dbReference type="SMART" id="SM00642">
    <property type="entry name" value="Aamy"/>
    <property type="match status" value="1"/>
</dbReference>
<gene>
    <name evidence="7" type="primary">glgX</name>
    <name evidence="7" type="ORF">F6R98_13945</name>
</gene>
<dbReference type="Pfam" id="PF00128">
    <property type="entry name" value="Alpha-amylase"/>
    <property type="match status" value="1"/>
</dbReference>
<keyword evidence="2" id="KW-0378">Hydrolase</keyword>
<dbReference type="CDD" id="cd11326">
    <property type="entry name" value="AmyAc_Glg_debranch"/>
    <property type="match status" value="1"/>
</dbReference>
<dbReference type="SUPFAM" id="SSF51445">
    <property type="entry name" value="(Trans)glycosidases"/>
    <property type="match status" value="1"/>
</dbReference>
<dbReference type="InterPro" id="IPR017853">
    <property type="entry name" value="GH"/>
</dbReference>
<dbReference type="InParanoid" id="A0A5Q0BI75"/>
<dbReference type="SUPFAM" id="SSF51011">
    <property type="entry name" value="Glycosyl hydrolase domain"/>
    <property type="match status" value="1"/>
</dbReference>